<reference evidence="2" key="1">
    <citation type="submission" date="2016-11" db="UniProtKB">
        <authorList>
            <consortium name="WormBaseParasite"/>
        </authorList>
    </citation>
    <scope>IDENTIFICATION</scope>
</reference>
<evidence type="ECO:0000313" key="1">
    <source>
        <dbReference type="Proteomes" id="UP000095283"/>
    </source>
</evidence>
<proteinExistence type="predicted"/>
<dbReference type="AlphaFoldDB" id="A0A1I7W967"/>
<accession>A0A1I7W967</accession>
<evidence type="ECO:0000313" key="2">
    <source>
        <dbReference type="WBParaSite" id="Hba_01178"/>
    </source>
</evidence>
<name>A0A1I7W967_HETBA</name>
<dbReference type="Proteomes" id="UP000095283">
    <property type="component" value="Unplaced"/>
</dbReference>
<dbReference type="WBParaSite" id="Hba_01178">
    <property type="protein sequence ID" value="Hba_01178"/>
    <property type="gene ID" value="Hba_01178"/>
</dbReference>
<keyword evidence="1" id="KW-1185">Reference proteome</keyword>
<protein>
    <submittedName>
        <fullName evidence="2">Secreted protein</fullName>
    </submittedName>
</protein>
<sequence length="107" mass="12748">MIHSYIREMRMFFGMVLRITSVTDQFLFPIIFARLFKLIATRTVYKDTENIYERSPIFYPTSSVLLNKIYYFVPILCRNTSILTTSVDHREKGQQIYRGYHGQDYAS</sequence>
<organism evidence="1 2">
    <name type="scientific">Heterorhabditis bacteriophora</name>
    <name type="common">Entomopathogenic nematode worm</name>
    <dbReference type="NCBI Taxonomy" id="37862"/>
    <lineage>
        <taxon>Eukaryota</taxon>
        <taxon>Metazoa</taxon>
        <taxon>Ecdysozoa</taxon>
        <taxon>Nematoda</taxon>
        <taxon>Chromadorea</taxon>
        <taxon>Rhabditida</taxon>
        <taxon>Rhabditina</taxon>
        <taxon>Rhabditomorpha</taxon>
        <taxon>Strongyloidea</taxon>
        <taxon>Heterorhabditidae</taxon>
        <taxon>Heterorhabditis</taxon>
    </lineage>
</organism>